<evidence type="ECO:0000256" key="1">
    <source>
        <dbReference type="ARBA" id="ARBA00004611"/>
    </source>
</evidence>
<feature type="region of interest" description="Disordered" evidence="14">
    <location>
        <begin position="23"/>
        <end position="48"/>
    </location>
</feature>
<evidence type="ECO:0000259" key="15">
    <source>
        <dbReference type="Pfam" id="PF14772"/>
    </source>
</evidence>
<gene>
    <name evidence="16" type="ORF">KR093_004346</name>
</gene>
<dbReference type="EMBL" id="JAJJHW010002585">
    <property type="protein sequence ID" value="KAH8370618.1"/>
    <property type="molecule type" value="Genomic_DNA"/>
</dbReference>
<feature type="coiled-coil region" evidence="13">
    <location>
        <begin position="109"/>
        <end position="169"/>
    </location>
</feature>
<feature type="domain" description="Dynein regulatory complex protein 1/2 N-terminal" evidence="15">
    <location>
        <begin position="41"/>
        <end position="139"/>
    </location>
</feature>
<feature type="compositionally biased region" description="Basic residues" evidence="14">
    <location>
        <begin position="34"/>
        <end position="43"/>
    </location>
</feature>
<keyword evidence="6" id="KW-0206">Cytoskeleton</keyword>
<dbReference type="GO" id="GO:0070286">
    <property type="term" value="P:axonemal dynein complex assembly"/>
    <property type="evidence" value="ECO:0007669"/>
    <property type="project" value="InterPro"/>
</dbReference>
<evidence type="ECO:0000256" key="10">
    <source>
        <dbReference type="ARBA" id="ARBA00040899"/>
    </source>
</evidence>
<evidence type="ECO:0000256" key="2">
    <source>
        <dbReference type="ARBA" id="ARBA00022490"/>
    </source>
</evidence>
<dbReference type="GO" id="GO:0003352">
    <property type="term" value="P:regulation of cilium movement"/>
    <property type="evidence" value="ECO:0007669"/>
    <property type="project" value="TreeGrafter"/>
</dbReference>
<evidence type="ECO:0000256" key="3">
    <source>
        <dbReference type="ARBA" id="ARBA00022846"/>
    </source>
</evidence>
<organism evidence="16 17">
    <name type="scientific">Drosophila rubida</name>
    <dbReference type="NCBI Taxonomy" id="30044"/>
    <lineage>
        <taxon>Eukaryota</taxon>
        <taxon>Metazoa</taxon>
        <taxon>Ecdysozoa</taxon>
        <taxon>Arthropoda</taxon>
        <taxon>Hexapoda</taxon>
        <taxon>Insecta</taxon>
        <taxon>Pterygota</taxon>
        <taxon>Neoptera</taxon>
        <taxon>Endopterygota</taxon>
        <taxon>Diptera</taxon>
        <taxon>Brachycera</taxon>
        <taxon>Muscomorpha</taxon>
        <taxon>Ephydroidea</taxon>
        <taxon>Drosophilidae</taxon>
        <taxon>Drosophila</taxon>
    </lineage>
</organism>
<evidence type="ECO:0000256" key="4">
    <source>
        <dbReference type="ARBA" id="ARBA00023054"/>
    </source>
</evidence>
<keyword evidence="7" id="KW-0966">Cell projection</keyword>
<comment type="function">
    <text evidence="12">Component of the nexin-dynein regulatory complex (N-DRC), a key regulator of ciliary/flagellar motility which maintains the alignment and integrity of the distal axoneme and regulates microtubule sliding in motile axonemes. Plays a critical role in the assembly of N-DRC and also stabilizes the assembly of multiple inner dynein arms and radial spokes. Coassembles with DRC1 to form a central scaffold needed for assembly of the N-DRC and its attachment to the outer doublet microtubules.</text>
</comment>
<dbReference type="InterPro" id="IPR039505">
    <property type="entry name" value="DRC1/2_N"/>
</dbReference>
<dbReference type="PANTHER" id="PTHR21625:SF0">
    <property type="entry name" value="DYNEIN REGULATORY COMPLEX SUBUNIT 2"/>
    <property type="match status" value="1"/>
</dbReference>
<evidence type="ECO:0000256" key="6">
    <source>
        <dbReference type="ARBA" id="ARBA00023212"/>
    </source>
</evidence>
<reference evidence="16" key="1">
    <citation type="journal article" date="2021" name="Mol. Ecol. Resour.">
        <title>Phylogenomic analyses of the genus Drosophila reveals genomic signals of climate adaptation.</title>
        <authorList>
            <person name="Li F."/>
            <person name="Rane R.V."/>
            <person name="Luria V."/>
            <person name="Xiong Z."/>
            <person name="Chen J."/>
            <person name="Li Z."/>
            <person name="Catullo R.A."/>
            <person name="Griffin P.C."/>
            <person name="Schiffer M."/>
            <person name="Pearce S."/>
            <person name="Lee S.F."/>
            <person name="McElroy K."/>
            <person name="Stocker A."/>
            <person name="Shirriffs J."/>
            <person name="Cockerell F."/>
            <person name="Coppin C."/>
            <person name="Sgro C.M."/>
            <person name="Karger A."/>
            <person name="Cain J.W."/>
            <person name="Weber J.A."/>
            <person name="Santpere G."/>
            <person name="Kirschner M.W."/>
            <person name="Hoffmann A.A."/>
            <person name="Oakeshott J.G."/>
            <person name="Zhang G."/>
        </authorList>
    </citation>
    <scope>NUCLEOTIDE SEQUENCE</scope>
    <source>
        <strain evidence="16">BGI-SZ-2011g</strain>
    </source>
</reference>
<dbReference type="Proteomes" id="UP001200034">
    <property type="component" value="Unassembled WGS sequence"/>
</dbReference>
<protein>
    <recommendedName>
        <fullName evidence="10">Dynein regulatory complex subunit 2</fullName>
    </recommendedName>
    <alternativeName>
        <fullName evidence="11">Coiled-coil domain-containing protein 65</fullName>
    </alternativeName>
</protein>
<dbReference type="PANTHER" id="PTHR21625">
    <property type="entry name" value="NYD-SP28 PROTEIN"/>
    <property type="match status" value="1"/>
</dbReference>
<evidence type="ECO:0000256" key="8">
    <source>
        <dbReference type="ARBA" id="ARBA00037841"/>
    </source>
</evidence>
<dbReference type="InterPro" id="IPR039750">
    <property type="entry name" value="DRC1/DRC2"/>
</dbReference>
<name>A0AAD4JZ47_9MUSC</name>
<sequence length="536" mass="63677">MSIPEPEIRITRITDTYMQDALDEMNKEEEKPPKRTKAQKKAARKEAKRLAKEEEQKLILRHALKTELELSKRMELRGMVEWNSLAEEFKIIELRQEMLQWGQRASEIIQRKNDHIKTLIDDMQQTQEQHSRNYSKTIEIIDHIDDCYHAMLESGKRMYEQQAEELLKEYYDEVHFRTEEVEAMQDNSENIIHASNLFTRDQLKLDYKIYLEQRDHYVNRDIEARFEIRDQVVKKMMEMQRQLNDFVDSLHSTELDAHKYERIKSLTERQQAFVDETHKLDAEEMKFIGLQNETQREMLRIEAENNNTINDLKLEYEYFANVRKKIEDRMHVDRITTHEKLRILSTECYELTKKFEKIVKSGELLLALSITCRKLQTESEKIIIGGEVVDSVDVGVVSDNFTLDSLDIKKHVDFTEEEVIELNKKMKNFWRQQAMAQAQNMLLLEEKRKLTEENQRYIDFIKSMSKTDNAEELRSAMVVNPCTQPEPFLFDTPCRNFKLRIKKESITAGKDGRRMATNVIKAMVFGNQISTHTMKK</sequence>
<evidence type="ECO:0000313" key="17">
    <source>
        <dbReference type="Proteomes" id="UP001200034"/>
    </source>
</evidence>
<evidence type="ECO:0000256" key="14">
    <source>
        <dbReference type="SAM" id="MobiDB-lite"/>
    </source>
</evidence>
<keyword evidence="5" id="KW-0969">Cilium</keyword>
<comment type="caution">
    <text evidence="16">The sequence shown here is derived from an EMBL/GenBank/DDBJ whole genome shotgun (WGS) entry which is preliminary data.</text>
</comment>
<evidence type="ECO:0000256" key="11">
    <source>
        <dbReference type="ARBA" id="ARBA00041517"/>
    </source>
</evidence>
<dbReference type="AlphaFoldDB" id="A0AAD4JZ47"/>
<evidence type="ECO:0000256" key="13">
    <source>
        <dbReference type="SAM" id="Coils"/>
    </source>
</evidence>
<dbReference type="GO" id="GO:0060285">
    <property type="term" value="P:cilium-dependent cell motility"/>
    <property type="evidence" value="ECO:0007669"/>
    <property type="project" value="TreeGrafter"/>
</dbReference>
<keyword evidence="17" id="KW-1185">Reference proteome</keyword>
<comment type="subcellular location">
    <subcellularLocation>
        <location evidence="1">Cytoplasm</location>
        <location evidence="1">Cytoskeleton</location>
        <location evidence="1">Flagellum axoneme</location>
    </subcellularLocation>
    <subcellularLocation>
        <location evidence="8">Cytoplasm</location>
        <location evidence="8">Cytoskeleton</location>
        <location evidence="8">Flagellum basal body</location>
    </subcellularLocation>
</comment>
<evidence type="ECO:0000256" key="7">
    <source>
        <dbReference type="ARBA" id="ARBA00023273"/>
    </source>
</evidence>
<accession>A0AAD4JZ47</accession>
<keyword evidence="2" id="KW-0963">Cytoplasm</keyword>
<evidence type="ECO:0000313" key="16">
    <source>
        <dbReference type="EMBL" id="KAH8370618.1"/>
    </source>
</evidence>
<evidence type="ECO:0000256" key="5">
    <source>
        <dbReference type="ARBA" id="ARBA00023069"/>
    </source>
</evidence>
<dbReference type="GO" id="GO:0005858">
    <property type="term" value="C:axonemal dynein complex"/>
    <property type="evidence" value="ECO:0007669"/>
    <property type="project" value="InterPro"/>
</dbReference>
<comment type="similarity">
    <text evidence="9">Belongs to the DRC2 family.</text>
</comment>
<evidence type="ECO:0000256" key="9">
    <source>
        <dbReference type="ARBA" id="ARBA00038424"/>
    </source>
</evidence>
<keyword evidence="3" id="KW-0282">Flagellum</keyword>
<dbReference type="Pfam" id="PF14772">
    <property type="entry name" value="NYD-SP28"/>
    <property type="match status" value="1"/>
</dbReference>
<proteinExistence type="inferred from homology"/>
<feature type="compositionally biased region" description="Basic and acidic residues" evidence="14">
    <location>
        <begin position="24"/>
        <end position="33"/>
    </location>
</feature>
<evidence type="ECO:0000256" key="12">
    <source>
        <dbReference type="ARBA" id="ARBA00045865"/>
    </source>
</evidence>
<keyword evidence="4 13" id="KW-0175">Coiled coil</keyword>